<feature type="region of interest" description="Disordered" evidence="1">
    <location>
        <begin position="24"/>
        <end position="84"/>
    </location>
</feature>
<accession>A0A037ZH39</accession>
<dbReference type="STRING" id="1454373.ACMU_03390"/>
<dbReference type="Proteomes" id="UP000026249">
    <property type="component" value="Unassembled WGS sequence"/>
</dbReference>
<protein>
    <submittedName>
        <fullName evidence="2">Uncharacterized protein</fullName>
    </submittedName>
</protein>
<feature type="compositionally biased region" description="Acidic residues" evidence="1">
    <location>
        <begin position="283"/>
        <end position="300"/>
    </location>
</feature>
<feature type="compositionally biased region" description="Acidic residues" evidence="1">
    <location>
        <begin position="232"/>
        <end position="264"/>
    </location>
</feature>
<name>A0A037ZH39_9RHOB</name>
<comment type="caution">
    <text evidence="2">The sequence shown here is derived from an EMBL/GenBank/DDBJ whole genome shotgun (WGS) entry which is preliminary data.</text>
</comment>
<gene>
    <name evidence="2" type="ORF">ACMU_03390</name>
</gene>
<evidence type="ECO:0000313" key="2">
    <source>
        <dbReference type="EMBL" id="KAJ54140.1"/>
    </source>
</evidence>
<dbReference type="EMBL" id="JFKE01000010">
    <property type="protein sequence ID" value="KAJ54140.1"/>
    <property type="molecule type" value="Genomic_DNA"/>
</dbReference>
<feature type="compositionally biased region" description="Acidic residues" evidence="1">
    <location>
        <begin position="205"/>
        <end position="217"/>
    </location>
</feature>
<sequence>MSDVATNSEIEDVLASIRKLVSADEGDKLGGVQQEKAQEPAAAEEEDAADKLVLTPSLRVSEQDAALEAREVPDTPAPSSEDRWEEISLEDRIAELEAAVSRAHDEWEPDGSEMEKPATSFEELVGAGDAVKGEVEAFATDAVAEVVQEELQETEQPPENAAPEKVSPTAFPWQTTQQPEELDDEPAEKVAVDAEQSTTPFELPPEAEIDVSDDPVEELVAPADAQSTQEAPETETFSEPEAVTEAEAAEELAQELEQSPEPEEATVASAMFHHAQPPQLDEKPEEVEPDDTWSAVDESDSVLLDEDSLREMVVAIVREELQGGLGERITRNVRKLVRREINRALASRDFD</sequence>
<organism evidence="2 3">
    <name type="scientific">Actibacterium mucosum KCTC 23349</name>
    <dbReference type="NCBI Taxonomy" id="1454373"/>
    <lineage>
        <taxon>Bacteria</taxon>
        <taxon>Pseudomonadati</taxon>
        <taxon>Pseudomonadota</taxon>
        <taxon>Alphaproteobacteria</taxon>
        <taxon>Rhodobacterales</taxon>
        <taxon>Roseobacteraceae</taxon>
        <taxon>Actibacterium</taxon>
    </lineage>
</organism>
<proteinExistence type="predicted"/>
<keyword evidence="3" id="KW-1185">Reference proteome</keyword>
<reference evidence="2 3" key="1">
    <citation type="submission" date="2014-03" db="EMBL/GenBank/DDBJ databases">
        <title>Draft Genome Sequence of Actibacterium mucosum KCTC 23349, a Marine Alphaproteobacterium with Complex Ionic Requirements Isolated from Mediterranean Seawater at Malvarrosa Beach, Valencia, Spain.</title>
        <authorList>
            <person name="Arahal D.R."/>
            <person name="Shao Z."/>
            <person name="Lai Q."/>
            <person name="Pujalte M.J."/>
        </authorList>
    </citation>
    <scope>NUCLEOTIDE SEQUENCE [LARGE SCALE GENOMIC DNA]</scope>
    <source>
        <strain evidence="2 3">KCTC 23349</strain>
    </source>
</reference>
<feature type="region of interest" description="Disordered" evidence="1">
    <location>
        <begin position="148"/>
        <end position="300"/>
    </location>
</feature>
<evidence type="ECO:0000256" key="1">
    <source>
        <dbReference type="SAM" id="MobiDB-lite"/>
    </source>
</evidence>
<dbReference type="AlphaFoldDB" id="A0A037ZH39"/>
<evidence type="ECO:0000313" key="3">
    <source>
        <dbReference type="Proteomes" id="UP000026249"/>
    </source>
</evidence>
<dbReference type="RefSeq" id="WP_035262098.1">
    <property type="nucleotide sequence ID" value="NZ_JFKE01000010.1"/>
</dbReference>